<keyword evidence="4" id="KW-1185">Reference proteome</keyword>
<dbReference type="EMBL" id="BOPF01000010">
    <property type="protein sequence ID" value="GIJ46400.1"/>
    <property type="molecule type" value="Genomic_DNA"/>
</dbReference>
<feature type="transmembrane region" description="Helical" evidence="2">
    <location>
        <begin position="140"/>
        <end position="163"/>
    </location>
</feature>
<keyword evidence="2" id="KW-0472">Membrane</keyword>
<evidence type="ECO:0000313" key="4">
    <source>
        <dbReference type="Proteomes" id="UP000619260"/>
    </source>
</evidence>
<comment type="caution">
    <text evidence="3">The sequence shown here is derived from an EMBL/GenBank/DDBJ whole genome shotgun (WGS) entry which is preliminary data.</text>
</comment>
<keyword evidence="2" id="KW-0812">Transmembrane</keyword>
<evidence type="ECO:0000256" key="1">
    <source>
        <dbReference type="SAM" id="MobiDB-lite"/>
    </source>
</evidence>
<reference evidence="3" key="1">
    <citation type="submission" date="2021-01" db="EMBL/GenBank/DDBJ databases">
        <title>Whole genome shotgun sequence of Virgisporangium aliadipatigenens NBRC 105644.</title>
        <authorList>
            <person name="Komaki H."/>
            <person name="Tamura T."/>
        </authorList>
    </citation>
    <scope>NUCLEOTIDE SEQUENCE</scope>
    <source>
        <strain evidence="3">NBRC 105644</strain>
    </source>
</reference>
<feature type="transmembrane region" description="Helical" evidence="2">
    <location>
        <begin position="221"/>
        <end position="237"/>
    </location>
</feature>
<dbReference type="RefSeq" id="WP_203899931.1">
    <property type="nucleotide sequence ID" value="NZ_BOPF01000010.1"/>
</dbReference>
<feature type="region of interest" description="Disordered" evidence="1">
    <location>
        <begin position="1"/>
        <end position="26"/>
    </location>
</feature>
<feature type="transmembrane region" description="Helical" evidence="2">
    <location>
        <begin position="111"/>
        <end position="131"/>
    </location>
</feature>
<dbReference type="AlphaFoldDB" id="A0A8J3YM07"/>
<sequence>MPSVTAGSTEPVLESSADGPSIDAGRPPRWRRPLTFAGVTAGAVALFFVYLRLGRTQMTNSDGAANALQAYDMVHGNPLLKGWTFTDVSFYTTEVPQYALIVLVHGLRADVIHVGSAITYVLLILLAGAVAKGRSTGWEAVLRVGLVLAILILPAPGSGYSVLLSNPDHTGTSVPLLATWLVLDRMVIARDGSPRRPRWWIVAPVIAVLLTWAQIGDPLALFIGALPLVAVSAWRLLRAGWRPHPDRLLDLGLLLAGVASVALTQVIQLAIRAAGGWATHSPLAEFSESHQWADHARNALHGLSVNFGAYFPDLEGRPFGTLTGVLNAVGLATVLFATAYGVVRVLIRRRADAGDRVSEILTTAVVVNLGAYIFSTQAIGDLGTARQIVAVLPLGAALAGRLLIRPGWAGWKPAVPLGATTAVLVALLGHQVSVAPQIPAEAHDTGQWLLAEGLHYGIGTYWASNNITLDTGGKVRVAPTNGGDRIYAYRWESNEEWYDATKHDARFMIVDSVRPGYGTDAQAVAQWGEPLRRQTFGQYTVLVYDKNLLVGLTAACQPGYAPSIPECPVLKPKVPGAAILGA</sequence>
<organism evidence="3 4">
    <name type="scientific">Virgisporangium aliadipatigenens</name>
    <dbReference type="NCBI Taxonomy" id="741659"/>
    <lineage>
        <taxon>Bacteria</taxon>
        <taxon>Bacillati</taxon>
        <taxon>Actinomycetota</taxon>
        <taxon>Actinomycetes</taxon>
        <taxon>Micromonosporales</taxon>
        <taxon>Micromonosporaceae</taxon>
        <taxon>Virgisporangium</taxon>
    </lineage>
</organism>
<feature type="transmembrane region" description="Helical" evidence="2">
    <location>
        <begin position="34"/>
        <end position="53"/>
    </location>
</feature>
<feature type="transmembrane region" description="Helical" evidence="2">
    <location>
        <begin position="325"/>
        <end position="347"/>
    </location>
</feature>
<feature type="transmembrane region" description="Helical" evidence="2">
    <location>
        <begin position="199"/>
        <end position="215"/>
    </location>
</feature>
<evidence type="ECO:0000313" key="3">
    <source>
        <dbReference type="EMBL" id="GIJ46400.1"/>
    </source>
</evidence>
<feature type="transmembrane region" description="Helical" evidence="2">
    <location>
        <begin position="249"/>
        <end position="271"/>
    </location>
</feature>
<accession>A0A8J3YM07</accession>
<name>A0A8J3YM07_9ACTN</name>
<gene>
    <name evidence="3" type="ORF">Val02_32860</name>
</gene>
<dbReference type="Proteomes" id="UP000619260">
    <property type="component" value="Unassembled WGS sequence"/>
</dbReference>
<protein>
    <submittedName>
        <fullName evidence="3">Uncharacterized protein</fullName>
    </submittedName>
</protein>
<keyword evidence="2" id="KW-1133">Transmembrane helix</keyword>
<proteinExistence type="predicted"/>
<feature type="transmembrane region" description="Helical" evidence="2">
    <location>
        <begin position="359"/>
        <end position="379"/>
    </location>
</feature>
<evidence type="ECO:0000256" key="2">
    <source>
        <dbReference type="SAM" id="Phobius"/>
    </source>
</evidence>